<reference evidence="4" key="1">
    <citation type="submission" date="2016-10" db="EMBL/GenBank/DDBJ databases">
        <authorList>
            <person name="Varghese N."/>
            <person name="Submissions S."/>
        </authorList>
    </citation>
    <scope>NUCLEOTIDE SEQUENCE [LARGE SCALE GENOMIC DNA]</scope>
    <source>
        <strain evidence="4">OK042</strain>
    </source>
</reference>
<dbReference type="InterPro" id="IPR013196">
    <property type="entry name" value="HTH_11"/>
</dbReference>
<dbReference type="Proteomes" id="UP000198915">
    <property type="component" value="Unassembled WGS sequence"/>
</dbReference>
<dbReference type="RefSeq" id="WP_092276825.1">
    <property type="nucleotide sequence ID" value="NZ_FORT01000025.1"/>
</dbReference>
<dbReference type="InterPro" id="IPR036390">
    <property type="entry name" value="WH_DNA-bd_sf"/>
</dbReference>
<feature type="domain" description="WYL" evidence="2">
    <location>
        <begin position="139"/>
        <end position="205"/>
    </location>
</feature>
<evidence type="ECO:0000313" key="3">
    <source>
        <dbReference type="EMBL" id="SFK95258.1"/>
    </source>
</evidence>
<dbReference type="EMBL" id="FORT01000025">
    <property type="protein sequence ID" value="SFK95258.1"/>
    <property type="molecule type" value="Genomic_DNA"/>
</dbReference>
<dbReference type="Pfam" id="PF08279">
    <property type="entry name" value="HTH_11"/>
    <property type="match status" value="1"/>
</dbReference>
<evidence type="ECO:0000259" key="1">
    <source>
        <dbReference type="Pfam" id="PF08279"/>
    </source>
</evidence>
<gene>
    <name evidence="3" type="ORF">SAMN05518846_12554</name>
</gene>
<evidence type="ECO:0000313" key="4">
    <source>
        <dbReference type="Proteomes" id="UP000198915"/>
    </source>
</evidence>
<dbReference type="PANTHER" id="PTHR34580:SF3">
    <property type="entry name" value="PROTEIN PAFB"/>
    <property type="match status" value="1"/>
</dbReference>
<dbReference type="Pfam" id="PF13280">
    <property type="entry name" value="WYL"/>
    <property type="match status" value="1"/>
</dbReference>
<evidence type="ECO:0000259" key="2">
    <source>
        <dbReference type="Pfam" id="PF13280"/>
    </source>
</evidence>
<accession>A0A1I4DNN3</accession>
<dbReference type="AlphaFoldDB" id="A0A1I4DNN3"/>
<dbReference type="SUPFAM" id="SSF46785">
    <property type="entry name" value="Winged helix' DNA-binding domain"/>
    <property type="match status" value="1"/>
</dbReference>
<dbReference type="Gene3D" id="1.10.10.10">
    <property type="entry name" value="Winged helix-like DNA-binding domain superfamily/Winged helix DNA-binding domain"/>
    <property type="match status" value="1"/>
</dbReference>
<dbReference type="PANTHER" id="PTHR34580">
    <property type="match status" value="1"/>
</dbReference>
<dbReference type="InterPro" id="IPR036388">
    <property type="entry name" value="WH-like_DNA-bd_sf"/>
</dbReference>
<keyword evidence="3" id="KW-0238">DNA-binding</keyword>
<name>A0A1I4DNN3_9BACL</name>
<dbReference type="InterPro" id="IPR051534">
    <property type="entry name" value="CBASS_pafABC_assoc_protein"/>
</dbReference>
<feature type="domain" description="Helix-turn-helix type 11" evidence="1">
    <location>
        <begin position="8"/>
        <end position="60"/>
    </location>
</feature>
<sequence length="321" mass="36671">MSKADNMLSILWLLQTGKRLTAKQLAEALEMNIRTVYRYIDALCASGVPIVADSGHNGGYSLLQPFTDAPLLFDLNEQKSLIHAAVFAQEAGYPFGEDLDRAIAKLKRYTNEEQRGAIERHSRGFDVILPPANPMLASMLQELEISVANEHTLIVDYQKNFQTEYQTRQIDPYGLVHWKATWYVVAFCHLRGDIRSFRVDRIGNMTRTDSTFQRPAMFSARQYFLSSLLSDADRQEKPISIKIIGRKQALNDLCGHWFLGRTLVERTHEEAHFQLDEQLVHTHVPHILLPFGKAIRVQEPSFLKDRLAAIAADLLHYYQST</sequence>
<proteinExistence type="predicted"/>
<keyword evidence="4" id="KW-1185">Reference proteome</keyword>
<organism evidence="3 4">
    <name type="scientific">Brevibacillus centrosporus</name>
    <dbReference type="NCBI Taxonomy" id="54910"/>
    <lineage>
        <taxon>Bacteria</taxon>
        <taxon>Bacillati</taxon>
        <taxon>Bacillota</taxon>
        <taxon>Bacilli</taxon>
        <taxon>Bacillales</taxon>
        <taxon>Paenibacillaceae</taxon>
        <taxon>Brevibacillus</taxon>
    </lineage>
</organism>
<protein>
    <submittedName>
        <fullName evidence="3">Predicted DNA-binding transcriptional regulator YafY, contains an HTH and WYL domains</fullName>
    </submittedName>
</protein>
<dbReference type="InterPro" id="IPR026881">
    <property type="entry name" value="WYL_dom"/>
</dbReference>
<dbReference type="STRING" id="1884381.SAMN05518846_12554"/>
<dbReference type="PROSITE" id="PS52050">
    <property type="entry name" value="WYL"/>
    <property type="match status" value="1"/>
</dbReference>
<dbReference type="GO" id="GO:0003677">
    <property type="term" value="F:DNA binding"/>
    <property type="evidence" value="ECO:0007669"/>
    <property type="project" value="UniProtKB-KW"/>
</dbReference>